<dbReference type="PROSITE" id="PS50905">
    <property type="entry name" value="FERRITIN_LIKE"/>
    <property type="match status" value="1"/>
</dbReference>
<dbReference type="Gene3D" id="1.20.1260.10">
    <property type="match status" value="1"/>
</dbReference>
<organism evidence="2 3">
    <name type="scientific">Aciduliprofundum boonei (strain DSM 19572 / T469)</name>
    <dbReference type="NCBI Taxonomy" id="439481"/>
    <lineage>
        <taxon>Archaea</taxon>
        <taxon>Methanobacteriati</taxon>
        <taxon>Thermoplasmatota</taxon>
        <taxon>DHVE2 group</taxon>
        <taxon>Candidatus Aciduliprofundum</taxon>
    </lineage>
</organism>
<evidence type="ECO:0000313" key="2">
    <source>
        <dbReference type="EMBL" id="ADD08683.1"/>
    </source>
</evidence>
<dbReference type="OrthoDB" id="91068at2157"/>
<reference evidence="2" key="1">
    <citation type="submission" date="2010-02" db="EMBL/GenBank/DDBJ databases">
        <title>Complete sequence of Aciduliprofundum boonei T469.</title>
        <authorList>
            <consortium name="US DOE Joint Genome Institute"/>
            <person name="Lucas S."/>
            <person name="Copeland A."/>
            <person name="Lapidus A."/>
            <person name="Cheng J.-F."/>
            <person name="Bruce D."/>
            <person name="Goodwin L."/>
            <person name="Pitluck S."/>
            <person name="Saunders E."/>
            <person name="Detter J.C."/>
            <person name="Han C."/>
            <person name="Tapia R."/>
            <person name="Land M."/>
            <person name="Hauser L."/>
            <person name="Kyrpides N."/>
            <person name="Mikhailova N."/>
            <person name="Flores G."/>
            <person name="Reysenbach A.-L."/>
            <person name="Woyke T."/>
        </authorList>
    </citation>
    <scope>NUCLEOTIDE SEQUENCE</scope>
    <source>
        <strain evidence="2">T469</strain>
    </source>
</reference>
<dbReference type="GO" id="GO:0046872">
    <property type="term" value="F:metal ion binding"/>
    <property type="evidence" value="ECO:0007669"/>
    <property type="project" value="InterPro"/>
</dbReference>
<dbReference type="GO" id="GO:0016491">
    <property type="term" value="F:oxidoreductase activity"/>
    <property type="evidence" value="ECO:0007669"/>
    <property type="project" value="InterPro"/>
</dbReference>
<dbReference type="AlphaFoldDB" id="D3T9A4"/>
<dbReference type="Pfam" id="PF02915">
    <property type="entry name" value="Rubrerythrin"/>
    <property type="match status" value="1"/>
</dbReference>
<evidence type="ECO:0000313" key="3">
    <source>
        <dbReference type="Proteomes" id="UP000001400"/>
    </source>
</evidence>
<dbReference type="InterPro" id="IPR009078">
    <property type="entry name" value="Ferritin-like_SF"/>
</dbReference>
<dbReference type="PANTHER" id="PTHR33531:SF10">
    <property type="entry name" value="BLR7895 PROTEIN"/>
    <property type="match status" value="1"/>
</dbReference>
<dbReference type="InterPro" id="IPR003251">
    <property type="entry name" value="Rr_diiron-bd_dom"/>
</dbReference>
<name>D3T9A4_ACIB4</name>
<dbReference type="GeneID" id="8827824"/>
<protein>
    <submittedName>
        <fullName evidence="2">Rubrerythrin</fullName>
    </submittedName>
</protein>
<dbReference type="KEGG" id="abi:Aboo_0874"/>
<feature type="domain" description="Ferritin-like diiron" evidence="1">
    <location>
        <begin position="84"/>
        <end position="165"/>
    </location>
</feature>
<dbReference type="InterPro" id="IPR009040">
    <property type="entry name" value="Ferritin-like_diiron"/>
</dbReference>
<evidence type="ECO:0000259" key="1">
    <source>
        <dbReference type="PROSITE" id="PS50905"/>
    </source>
</evidence>
<dbReference type="CDD" id="cd01045">
    <property type="entry name" value="Ferritin_like_AB"/>
    <property type="match status" value="1"/>
</dbReference>
<dbReference type="PANTHER" id="PTHR33531">
    <property type="entry name" value="RUBRERYTHRIN SUBFAMILY"/>
    <property type="match status" value="1"/>
</dbReference>
<dbReference type="SUPFAM" id="SSF47240">
    <property type="entry name" value="Ferritin-like"/>
    <property type="match status" value="1"/>
</dbReference>
<keyword evidence="3" id="KW-1185">Reference proteome</keyword>
<proteinExistence type="predicted"/>
<gene>
    <name evidence="2" type="ordered locus">Aboo_0874</name>
</gene>
<dbReference type="Proteomes" id="UP000001400">
    <property type="component" value="Chromosome"/>
</dbReference>
<accession>D3T9A4</accession>
<dbReference type="HOGENOM" id="CLU_119858_2_1_2"/>
<dbReference type="InterPro" id="IPR012347">
    <property type="entry name" value="Ferritin-like"/>
</dbReference>
<dbReference type="EMBL" id="CP001941">
    <property type="protein sequence ID" value="ADD08683.1"/>
    <property type="molecule type" value="Genomic_DNA"/>
</dbReference>
<dbReference type="RefSeq" id="WP_012997245.1">
    <property type="nucleotide sequence ID" value="NC_013926.1"/>
</dbReference>
<sequence length="165" mass="19554">MDIEEINFETLFGIAVKSEIESRNVYEYMAEKTKNYLLKDRLKFLANEEKKHEEFLRNYFSKMFPNKELKLPEESPVPLPHIEYDADTPISSILEQSMKAEVAARDYYLSMSKKAEKMGDIELAKGLYYLANMEMGHYHILENELESEKRFEDYDAYWPMMHVGP</sequence>